<evidence type="ECO:0000259" key="7">
    <source>
        <dbReference type="PROSITE" id="PS51360"/>
    </source>
</evidence>
<dbReference type="AlphaFoldDB" id="A0A7S3AQ33"/>
<organism evidence="8">
    <name type="scientific">Haptolina ericina</name>
    <dbReference type="NCBI Taxonomy" id="156174"/>
    <lineage>
        <taxon>Eukaryota</taxon>
        <taxon>Haptista</taxon>
        <taxon>Haptophyta</taxon>
        <taxon>Prymnesiophyceae</taxon>
        <taxon>Prymnesiales</taxon>
        <taxon>Prymnesiaceae</taxon>
        <taxon>Haptolina</taxon>
    </lineage>
</organism>
<evidence type="ECO:0000256" key="1">
    <source>
        <dbReference type="ARBA" id="ARBA00004123"/>
    </source>
</evidence>
<dbReference type="SUPFAM" id="SSF159042">
    <property type="entry name" value="Plus3-like"/>
    <property type="match status" value="1"/>
</dbReference>
<keyword evidence="3" id="KW-0804">Transcription</keyword>
<dbReference type="EMBL" id="HBHX01022368">
    <property type="protein sequence ID" value="CAE0111777.1"/>
    <property type="molecule type" value="Transcribed_RNA"/>
</dbReference>
<feature type="domain" description="Plus3" evidence="7">
    <location>
        <begin position="108"/>
        <end position="239"/>
    </location>
</feature>
<gene>
    <name evidence="8" type="ORF">HERI1096_LOCUS12437</name>
</gene>
<dbReference type="PANTHER" id="PTHR13115:SF8">
    <property type="entry name" value="RNA POLYMERASE-ASSOCIATED PROTEIN RTF1 HOMOLOG"/>
    <property type="match status" value="1"/>
</dbReference>
<dbReference type="GO" id="GO:1990269">
    <property type="term" value="F:RNA polymerase II C-terminal domain phosphoserine binding"/>
    <property type="evidence" value="ECO:0007669"/>
    <property type="project" value="TreeGrafter"/>
</dbReference>
<reference evidence="8" key="1">
    <citation type="submission" date="2021-01" db="EMBL/GenBank/DDBJ databases">
        <authorList>
            <person name="Corre E."/>
            <person name="Pelletier E."/>
            <person name="Niang G."/>
            <person name="Scheremetjew M."/>
            <person name="Finn R."/>
            <person name="Kale V."/>
            <person name="Holt S."/>
            <person name="Cochrane G."/>
            <person name="Meng A."/>
            <person name="Brown T."/>
            <person name="Cohen L."/>
        </authorList>
    </citation>
    <scope>NUCLEOTIDE SEQUENCE</scope>
    <source>
        <strain evidence="8">CCMP281</strain>
    </source>
</reference>
<feature type="coiled-coil region" evidence="5">
    <location>
        <begin position="422"/>
        <end position="449"/>
    </location>
</feature>
<evidence type="ECO:0000313" key="8">
    <source>
        <dbReference type="EMBL" id="CAE0111777.1"/>
    </source>
</evidence>
<sequence>METLELRQKIRQQNEQKGGAARREQRGRAATAAAGAKADKLKELAAKREASKQTERERERERSMREEEADEEEEAKNRPARREAQRRPAEEEEEGELPSQVASGMESAADAHNLERIRLKRDQLEKWLNEPYFETALIGSFVRIGIGNREGRPMYRVAEIVGVKDNFRQYALGEKKTTKRLELKIGESKRFFQISYVSNADFEMTELDKYTRIMQDYKLAGKTMSEIENKVTELKACKHEHTYTNEEIDRLVNQNSKSMKMSGTLAFRRAKADTELQEARDHGDVEAVAEAEKKMKEIARIQALEKKAMERKQASSFRISDINNRNREFQREIEEKRGRIELAEASEISAGHVKATDPFKRLPIRPVIYWNVGGAQVEESAKPPAPAPAPAPALEVSVAEAVITGSSLVSPGFKDLLTTPRASDAFEEAEESEEAAQAAEDLAMSFEQLADSKIPKPKSSPKIPELRGSRAAAHDTIDIDIDIEDLPAMSRPAPRIPPVKAERPLAPTSALGTEPRATLSVTDYKRRMGLL</sequence>
<dbReference type="InterPro" id="IPR036128">
    <property type="entry name" value="Plus3-like_sf"/>
</dbReference>
<feature type="compositionally biased region" description="Basic and acidic residues" evidence="6">
    <location>
        <begin position="1"/>
        <end position="14"/>
    </location>
</feature>
<accession>A0A7S3AQ33</accession>
<protein>
    <recommendedName>
        <fullName evidence="7">Plus3 domain-containing protein</fullName>
    </recommendedName>
</protein>
<dbReference type="InterPro" id="IPR004343">
    <property type="entry name" value="Plus-3_dom"/>
</dbReference>
<feature type="compositionally biased region" description="Basic and acidic residues" evidence="6">
    <location>
        <begin position="75"/>
        <end position="89"/>
    </location>
</feature>
<feature type="region of interest" description="Disordered" evidence="6">
    <location>
        <begin position="488"/>
        <end position="517"/>
    </location>
</feature>
<comment type="subcellular location">
    <subcellularLocation>
        <location evidence="1">Nucleus</location>
    </subcellularLocation>
</comment>
<feature type="region of interest" description="Disordered" evidence="6">
    <location>
        <begin position="450"/>
        <end position="471"/>
    </location>
</feature>
<keyword evidence="5" id="KW-0175">Coiled coil</keyword>
<proteinExistence type="predicted"/>
<feature type="compositionally biased region" description="Basic and acidic residues" evidence="6">
    <location>
        <begin position="37"/>
        <end position="66"/>
    </location>
</feature>
<evidence type="ECO:0000256" key="5">
    <source>
        <dbReference type="SAM" id="Coils"/>
    </source>
</evidence>
<feature type="coiled-coil region" evidence="5">
    <location>
        <begin position="319"/>
        <end position="346"/>
    </location>
</feature>
<evidence type="ECO:0000256" key="2">
    <source>
        <dbReference type="ARBA" id="ARBA00023015"/>
    </source>
</evidence>
<evidence type="ECO:0000256" key="6">
    <source>
        <dbReference type="SAM" id="MobiDB-lite"/>
    </source>
</evidence>
<evidence type="ECO:0000256" key="3">
    <source>
        <dbReference type="ARBA" id="ARBA00023163"/>
    </source>
</evidence>
<evidence type="ECO:0000256" key="4">
    <source>
        <dbReference type="ARBA" id="ARBA00023242"/>
    </source>
</evidence>
<keyword evidence="2" id="KW-0805">Transcription regulation</keyword>
<name>A0A7S3AQ33_9EUKA</name>
<dbReference type="Gene3D" id="3.90.70.200">
    <property type="entry name" value="Plus-3 domain"/>
    <property type="match status" value="1"/>
</dbReference>
<dbReference type="GO" id="GO:0003677">
    <property type="term" value="F:DNA binding"/>
    <property type="evidence" value="ECO:0007669"/>
    <property type="project" value="InterPro"/>
</dbReference>
<dbReference type="Pfam" id="PF03126">
    <property type="entry name" value="Plus-3"/>
    <property type="match status" value="1"/>
</dbReference>
<dbReference type="PROSITE" id="PS51360">
    <property type="entry name" value="PLUS3"/>
    <property type="match status" value="1"/>
</dbReference>
<keyword evidence="4" id="KW-0539">Nucleus</keyword>
<dbReference type="SMART" id="SM00719">
    <property type="entry name" value="Plus3"/>
    <property type="match status" value="1"/>
</dbReference>
<feature type="region of interest" description="Disordered" evidence="6">
    <location>
        <begin position="1"/>
        <end position="107"/>
    </location>
</feature>
<dbReference type="PANTHER" id="PTHR13115">
    <property type="entry name" value="RNA POLYMERASE-ASSOCIATED PROTEIN RTF1 HOMOLOG"/>
    <property type="match status" value="1"/>
</dbReference>
<dbReference type="GO" id="GO:0016593">
    <property type="term" value="C:Cdc73/Paf1 complex"/>
    <property type="evidence" value="ECO:0007669"/>
    <property type="project" value="TreeGrafter"/>
</dbReference>